<protein>
    <submittedName>
        <fullName evidence="1">Uncharacterized protein</fullName>
    </submittedName>
</protein>
<evidence type="ECO:0000313" key="1">
    <source>
        <dbReference type="EMBL" id="VAW81521.1"/>
    </source>
</evidence>
<gene>
    <name evidence="1" type="ORF">MNBD_GAMMA14-99</name>
</gene>
<accession>A0A3B0YQ04</accession>
<reference evidence="1" key="1">
    <citation type="submission" date="2018-06" db="EMBL/GenBank/DDBJ databases">
        <authorList>
            <person name="Zhirakovskaya E."/>
        </authorList>
    </citation>
    <scope>NUCLEOTIDE SEQUENCE</scope>
</reference>
<name>A0A3B0YQ04_9ZZZZ</name>
<proteinExistence type="predicted"/>
<dbReference type="EMBL" id="UOFM01000409">
    <property type="protein sequence ID" value="VAW81521.1"/>
    <property type="molecule type" value="Genomic_DNA"/>
</dbReference>
<organism evidence="1">
    <name type="scientific">hydrothermal vent metagenome</name>
    <dbReference type="NCBI Taxonomy" id="652676"/>
    <lineage>
        <taxon>unclassified sequences</taxon>
        <taxon>metagenomes</taxon>
        <taxon>ecological metagenomes</taxon>
    </lineage>
</organism>
<sequence length="175" mass="19549">MVSLFRQFSACSCGILLAISYTQTCAESGMRASLNSAPHGAHDEMIAYVPRQLAETPPVALAKINIAVYRAKQLTEQQLCAGKWTPRGTLLYQQGPEAAGPRPYSNNDSGNRNSWYFQTFRHPQELVCPDITRAEYFLEMSRHLPEWISVRPAGQTTTFRLGQVFTEGQHSLAAR</sequence>
<dbReference type="AlphaFoldDB" id="A0A3B0YQ04"/>